<accession>A0A7W4NKH9</accession>
<evidence type="ECO:0000313" key="3">
    <source>
        <dbReference type="EMBL" id="MBB2159431.1"/>
    </source>
</evidence>
<evidence type="ECO:0000313" key="4">
    <source>
        <dbReference type="Proteomes" id="UP000589085"/>
    </source>
</evidence>
<keyword evidence="2" id="KW-0732">Signal</keyword>
<feature type="compositionally biased region" description="Pro residues" evidence="1">
    <location>
        <begin position="87"/>
        <end position="121"/>
    </location>
</feature>
<reference evidence="3 4" key="1">
    <citation type="submission" date="2020-04" db="EMBL/GenBank/DDBJ databases">
        <title>Description of novel Gluconacetobacter.</title>
        <authorList>
            <person name="Sombolestani A."/>
        </authorList>
    </citation>
    <scope>NUCLEOTIDE SEQUENCE [LARGE SCALE GENOMIC DNA]</scope>
    <source>
        <strain evidence="3 4">LMG 19747</strain>
    </source>
</reference>
<feature type="region of interest" description="Disordered" evidence="1">
    <location>
        <begin position="20"/>
        <end position="121"/>
    </location>
</feature>
<dbReference type="AlphaFoldDB" id="A0A7W4NKH9"/>
<feature type="compositionally biased region" description="Low complexity" evidence="1">
    <location>
        <begin position="20"/>
        <end position="29"/>
    </location>
</feature>
<sequence length="121" mass="12534">MRPPRRRTIAGCLALAALSLPPAPSSARPAPAPASPTPRSTYPDGTGDSLVDRLNAAQLPGRYRGPLYYRGQPIPPAQPMDVQGLPPNVPQIVPPPPPGARAPEPSMRPPGPPVAPPPSTP</sequence>
<organism evidence="3 4">
    <name type="scientific">Gluconacetobacter sacchari</name>
    <dbReference type="NCBI Taxonomy" id="92759"/>
    <lineage>
        <taxon>Bacteria</taxon>
        <taxon>Pseudomonadati</taxon>
        <taxon>Pseudomonadota</taxon>
        <taxon>Alphaproteobacteria</taxon>
        <taxon>Acetobacterales</taxon>
        <taxon>Acetobacteraceae</taxon>
        <taxon>Gluconacetobacter</taxon>
    </lineage>
</organism>
<dbReference type="Proteomes" id="UP000589085">
    <property type="component" value="Unassembled WGS sequence"/>
</dbReference>
<protein>
    <submittedName>
        <fullName evidence="3">Uncharacterized protein</fullName>
    </submittedName>
</protein>
<evidence type="ECO:0000256" key="1">
    <source>
        <dbReference type="SAM" id="MobiDB-lite"/>
    </source>
</evidence>
<feature type="signal peptide" evidence="2">
    <location>
        <begin position="1"/>
        <end position="27"/>
    </location>
</feature>
<dbReference type="PRINTS" id="PR01217">
    <property type="entry name" value="PRICHEXTENSN"/>
</dbReference>
<name>A0A7W4NKH9_9PROT</name>
<gene>
    <name evidence="3" type="ORF">HLH48_04465</name>
</gene>
<evidence type="ECO:0000256" key="2">
    <source>
        <dbReference type="SAM" id="SignalP"/>
    </source>
</evidence>
<dbReference type="RefSeq" id="WP_182996305.1">
    <property type="nucleotide sequence ID" value="NZ_JABEQJ010000004.1"/>
</dbReference>
<proteinExistence type="predicted"/>
<feature type="chain" id="PRO_5030971277" evidence="2">
    <location>
        <begin position="28"/>
        <end position="121"/>
    </location>
</feature>
<comment type="caution">
    <text evidence="3">The sequence shown here is derived from an EMBL/GenBank/DDBJ whole genome shotgun (WGS) entry which is preliminary data.</text>
</comment>
<dbReference type="EMBL" id="JABEQJ010000004">
    <property type="protein sequence ID" value="MBB2159431.1"/>
    <property type="molecule type" value="Genomic_DNA"/>
</dbReference>